<dbReference type="Gene3D" id="1.10.10.1320">
    <property type="entry name" value="Anti-sigma factor, zinc-finger domain"/>
    <property type="match status" value="1"/>
</dbReference>
<dbReference type="AlphaFoldDB" id="A0A7I9VSB4"/>
<dbReference type="RefSeq" id="WP_176068662.1">
    <property type="nucleotide sequence ID" value="NZ_BJTG01000012.1"/>
</dbReference>
<dbReference type="EMBL" id="BJTG01000012">
    <property type="protein sequence ID" value="GEJ59305.1"/>
    <property type="molecule type" value="Genomic_DNA"/>
</dbReference>
<gene>
    <name evidence="2" type="ORF">AMYX_40460</name>
</gene>
<dbReference type="Proteomes" id="UP000503640">
    <property type="component" value="Unassembled WGS sequence"/>
</dbReference>
<evidence type="ECO:0000259" key="1">
    <source>
        <dbReference type="Pfam" id="PF13490"/>
    </source>
</evidence>
<sequence>MSTDPHELSAAMDCTELSRALDAYLDGELDGAERAEADAHLAACTACRAQADTEGRVRCALRARLRSAFGAATPAGRAPAELRERIHEALAHQRRPLWRRALSPLPIAALAACAAGVLVVLATNGGADPLVEEAVRKHTRDLPLEVTAASVGPESVAHWFAGKLDFNAAPPQFHRAEVRLVGARLSHIQDRPAAYMRYDLPRGHLGLFILDDPERHFPDVVRMLRAGPAAVRLINARGYNVAVWRRNEIVYSLVSDLDEDDLRKLVEAAQAGGER</sequence>
<evidence type="ECO:0000313" key="3">
    <source>
        <dbReference type="Proteomes" id="UP000503640"/>
    </source>
</evidence>
<accession>A0A7I9VSB4</accession>
<dbReference type="InterPro" id="IPR041916">
    <property type="entry name" value="Anti_sigma_zinc_sf"/>
</dbReference>
<comment type="caution">
    <text evidence="2">The sequence shown here is derived from an EMBL/GenBank/DDBJ whole genome shotgun (WGS) entry which is preliminary data.</text>
</comment>
<keyword evidence="3" id="KW-1185">Reference proteome</keyword>
<reference evidence="3" key="1">
    <citation type="journal article" date="2020" name="Appl. Environ. Microbiol.">
        <title>Diazotrophic Anaeromyxobacter Isolates from Soils.</title>
        <authorList>
            <person name="Masuda Y."/>
            <person name="Yamanaka H."/>
            <person name="Xu Z.X."/>
            <person name="Shiratori Y."/>
            <person name="Aono T."/>
            <person name="Amachi S."/>
            <person name="Senoo K."/>
            <person name="Itoh H."/>
        </authorList>
    </citation>
    <scope>NUCLEOTIDE SEQUENCE [LARGE SCALE GENOMIC DNA]</scope>
    <source>
        <strain evidence="3">R267</strain>
    </source>
</reference>
<name>A0A7I9VSB4_9BACT</name>
<dbReference type="Pfam" id="PF13490">
    <property type="entry name" value="zf-HC2"/>
    <property type="match status" value="1"/>
</dbReference>
<protein>
    <recommendedName>
        <fullName evidence="1">Putative zinc-finger domain-containing protein</fullName>
    </recommendedName>
</protein>
<dbReference type="InterPro" id="IPR027383">
    <property type="entry name" value="Znf_put"/>
</dbReference>
<organism evidence="2 3">
    <name type="scientific">Anaeromyxobacter diazotrophicus</name>
    <dbReference type="NCBI Taxonomy" id="2590199"/>
    <lineage>
        <taxon>Bacteria</taxon>
        <taxon>Pseudomonadati</taxon>
        <taxon>Myxococcota</taxon>
        <taxon>Myxococcia</taxon>
        <taxon>Myxococcales</taxon>
        <taxon>Cystobacterineae</taxon>
        <taxon>Anaeromyxobacteraceae</taxon>
        <taxon>Anaeromyxobacter</taxon>
    </lineage>
</organism>
<feature type="domain" description="Putative zinc-finger" evidence="1">
    <location>
        <begin position="14"/>
        <end position="48"/>
    </location>
</feature>
<evidence type="ECO:0000313" key="2">
    <source>
        <dbReference type="EMBL" id="GEJ59305.1"/>
    </source>
</evidence>
<proteinExistence type="predicted"/>